<reference evidence="1 2" key="1">
    <citation type="submission" date="2019-02" db="EMBL/GenBank/DDBJ databases">
        <title>Deep-cultivation of Planctomycetes and their phenomic and genomic characterization uncovers novel biology.</title>
        <authorList>
            <person name="Wiegand S."/>
            <person name="Jogler M."/>
            <person name="Boedeker C."/>
            <person name="Pinto D."/>
            <person name="Vollmers J."/>
            <person name="Rivas-Marin E."/>
            <person name="Kohn T."/>
            <person name="Peeters S.H."/>
            <person name="Heuer A."/>
            <person name="Rast P."/>
            <person name="Oberbeckmann S."/>
            <person name="Bunk B."/>
            <person name="Jeske O."/>
            <person name="Meyerdierks A."/>
            <person name="Storesund J.E."/>
            <person name="Kallscheuer N."/>
            <person name="Luecker S."/>
            <person name="Lage O.M."/>
            <person name="Pohl T."/>
            <person name="Merkel B.J."/>
            <person name="Hornburger P."/>
            <person name="Mueller R.-W."/>
            <person name="Bruemmer F."/>
            <person name="Labrenz M."/>
            <person name="Spormann A.M."/>
            <person name="Op Den Camp H."/>
            <person name="Overmann J."/>
            <person name="Amann R."/>
            <person name="Jetten M.S.M."/>
            <person name="Mascher T."/>
            <person name="Medema M.H."/>
            <person name="Devos D.P."/>
            <person name="Kaster A.-K."/>
            <person name="Ovreas L."/>
            <person name="Rohde M."/>
            <person name="Galperin M.Y."/>
            <person name="Jogler C."/>
        </authorList>
    </citation>
    <scope>NUCLEOTIDE SEQUENCE [LARGE SCALE GENOMIC DNA]</scope>
    <source>
        <strain evidence="1 2">Poly51</strain>
    </source>
</reference>
<organism evidence="1 2">
    <name type="scientific">Rubripirellula tenax</name>
    <dbReference type="NCBI Taxonomy" id="2528015"/>
    <lineage>
        <taxon>Bacteria</taxon>
        <taxon>Pseudomonadati</taxon>
        <taxon>Planctomycetota</taxon>
        <taxon>Planctomycetia</taxon>
        <taxon>Pirellulales</taxon>
        <taxon>Pirellulaceae</taxon>
        <taxon>Rubripirellula</taxon>
    </lineage>
</organism>
<evidence type="ECO:0000313" key="1">
    <source>
        <dbReference type="EMBL" id="TWU60823.1"/>
    </source>
</evidence>
<comment type="caution">
    <text evidence="1">The sequence shown here is derived from an EMBL/GenBank/DDBJ whole genome shotgun (WGS) entry which is preliminary data.</text>
</comment>
<proteinExistence type="predicted"/>
<protein>
    <submittedName>
        <fullName evidence="1">Uncharacterized protein</fullName>
    </submittedName>
</protein>
<dbReference type="Proteomes" id="UP000318288">
    <property type="component" value="Unassembled WGS sequence"/>
</dbReference>
<gene>
    <name evidence="1" type="ORF">Poly51_11040</name>
</gene>
<sequence length="42" mass="4662">MFFVSDSAYLPHQASLPESPACFTGNLIDTAILGRRLRSEHL</sequence>
<evidence type="ECO:0000313" key="2">
    <source>
        <dbReference type="Proteomes" id="UP000318288"/>
    </source>
</evidence>
<accession>A0A5C6FJN2</accession>
<dbReference type="EMBL" id="SJPW01000001">
    <property type="protein sequence ID" value="TWU60823.1"/>
    <property type="molecule type" value="Genomic_DNA"/>
</dbReference>
<dbReference type="AlphaFoldDB" id="A0A5C6FJN2"/>
<keyword evidence="2" id="KW-1185">Reference proteome</keyword>
<name>A0A5C6FJN2_9BACT</name>